<feature type="transmembrane region" description="Helical" evidence="11">
    <location>
        <begin position="234"/>
        <end position="261"/>
    </location>
</feature>
<feature type="transmembrane region" description="Helical" evidence="11">
    <location>
        <begin position="438"/>
        <end position="460"/>
    </location>
</feature>
<gene>
    <name evidence="12" type="ORF">FVE85_7285</name>
</gene>
<dbReference type="Proteomes" id="UP000324585">
    <property type="component" value="Unassembled WGS sequence"/>
</dbReference>
<feature type="transmembrane region" description="Helical" evidence="11">
    <location>
        <begin position="617"/>
        <end position="634"/>
    </location>
</feature>
<proteinExistence type="inferred from homology"/>
<dbReference type="GO" id="GO:0009678">
    <property type="term" value="F:diphosphate hydrolysis-driven proton transmembrane transporter activity"/>
    <property type="evidence" value="ECO:0007669"/>
    <property type="project" value="UniProtKB-EC"/>
</dbReference>
<feature type="transmembrane region" description="Helical" evidence="11">
    <location>
        <begin position="467"/>
        <end position="490"/>
    </location>
</feature>
<evidence type="ECO:0000256" key="5">
    <source>
        <dbReference type="ARBA" id="ARBA00022842"/>
    </source>
</evidence>
<evidence type="ECO:0000313" key="13">
    <source>
        <dbReference type="Proteomes" id="UP000324585"/>
    </source>
</evidence>
<feature type="transmembrane region" description="Helical" evidence="11">
    <location>
        <begin position="754"/>
        <end position="778"/>
    </location>
</feature>
<keyword evidence="8" id="KW-0406">Ion transport</keyword>
<dbReference type="EMBL" id="VRMN01000001">
    <property type="protein sequence ID" value="KAA8499700.1"/>
    <property type="molecule type" value="Genomic_DNA"/>
</dbReference>
<keyword evidence="4 11" id="KW-0812">Transmembrane</keyword>
<keyword evidence="6" id="KW-1278">Translocase</keyword>
<feature type="transmembrane region" description="Helical" evidence="11">
    <location>
        <begin position="655"/>
        <end position="676"/>
    </location>
</feature>
<keyword evidence="3" id="KW-0813">Transport</keyword>
<dbReference type="GO" id="GO:0012505">
    <property type="term" value="C:endomembrane system"/>
    <property type="evidence" value="ECO:0007669"/>
    <property type="project" value="UniProtKB-SubCell"/>
</dbReference>
<evidence type="ECO:0000256" key="2">
    <source>
        <dbReference type="ARBA" id="ARBA00013242"/>
    </source>
</evidence>
<organism evidence="12 13">
    <name type="scientific">Porphyridium purpureum</name>
    <name type="common">Red alga</name>
    <name type="synonym">Porphyridium cruentum</name>
    <dbReference type="NCBI Taxonomy" id="35688"/>
    <lineage>
        <taxon>Eukaryota</taxon>
        <taxon>Rhodophyta</taxon>
        <taxon>Bangiophyceae</taxon>
        <taxon>Porphyridiales</taxon>
        <taxon>Porphyridiaceae</taxon>
        <taxon>Porphyridium</taxon>
    </lineage>
</organism>
<reference evidence="13" key="1">
    <citation type="journal article" date="2019" name="Nat. Commun.">
        <title>Expansion of phycobilisome linker gene families in mesophilic red algae.</title>
        <authorList>
            <person name="Lee J."/>
            <person name="Kim D."/>
            <person name="Bhattacharya D."/>
            <person name="Yoon H.S."/>
        </authorList>
    </citation>
    <scope>NUCLEOTIDE SEQUENCE [LARGE SCALE GENOMIC DNA]</scope>
    <source>
        <strain evidence="13">CCMP 1328</strain>
    </source>
</reference>
<dbReference type="HAMAP" id="MF_01129">
    <property type="entry name" value="PPase_energized_pump"/>
    <property type="match status" value="1"/>
</dbReference>
<dbReference type="PANTHER" id="PTHR31998">
    <property type="entry name" value="K(+)-INSENSITIVE PYROPHOSPHATE-ENERGIZED PROTON PUMP"/>
    <property type="match status" value="1"/>
</dbReference>
<dbReference type="OrthoDB" id="5210at2759"/>
<dbReference type="GO" id="GO:0016020">
    <property type="term" value="C:membrane"/>
    <property type="evidence" value="ECO:0007669"/>
    <property type="project" value="InterPro"/>
</dbReference>
<keyword evidence="9 11" id="KW-0472">Membrane</keyword>
<keyword evidence="13" id="KW-1185">Reference proteome</keyword>
<keyword evidence="7 11" id="KW-1133">Transmembrane helix</keyword>
<feature type="transmembrane region" description="Helical" evidence="11">
    <location>
        <begin position="161"/>
        <end position="184"/>
    </location>
</feature>
<comment type="caution">
    <text evidence="12">The sequence shown here is derived from an EMBL/GenBank/DDBJ whole genome shotgun (WGS) entry which is preliminary data.</text>
</comment>
<evidence type="ECO:0000256" key="4">
    <source>
        <dbReference type="ARBA" id="ARBA00022692"/>
    </source>
</evidence>
<accession>A0A5J4Z9A0</accession>
<dbReference type="OMA" id="ARTCYNK"/>
<name>A0A5J4Z9A0_PORPP</name>
<evidence type="ECO:0000256" key="9">
    <source>
        <dbReference type="ARBA" id="ARBA00023136"/>
    </source>
</evidence>
<feature type="compositionally biased region" description="Polar residues" evidence="10">
    <location>
        <begin position="75"/>
        <end position="86"/>
    </location>
</feature>
<evidence type="ECO:0000256" key="3">
    <source>
        <dbReference type="ARBA" id="ARBA00022448"/>
    </source>
</evidence>
<feature type="transmembrane region" description="Helical" evidence="11">
    <location>
        <begin position="373"/>
        <end position="397"/>
    </location>
</feature>
<evidence type="ECO:0000256" key="6">
    <source>
        <dbReference type="ARBA" id="ARBA00022967"/>
    </source>
</evidence>
<evidence type="ECO:0000256" key="11">
    <source>
        <dbReference type="SAM" id="Phobius"/>
    </source>
</evidence>
<feature type="transmembrane region" description="Helical" evidence="11">
    <location>
        <begin position="716"/>
        <end position="742"/>
    </location>
</feature>
<comment type="subcellular location">
    <subcellularLocation>
        <location evidence="1">Endomembrane system</location>
        <topology evidence="1">Multi-pass membrane protein</topology>
    </subcellularLocation>
</comment>
<dbReference type="InterPro" id="IPR004131">
    <property type="entry name" value="PPase-energised_H-pump"/>
</dbReference>
<dbReference type="EC" id="7.1.3.1" evidence="2"/>
<evidence type="ECO:0000256" key="10">
    <source>
        <dbReference type="SAM" id="MobiDB-lite"/>
    </source>
</evidence>
<dbReference type="Pfam" id="PF03030">
    <property type="entry name" value="H_PPase"/>
    <property type="match status" value="1"/>
</dbReference>
<evidence type="ECO:0000256" key="7">
    <source>
        <dbReference type="ARBA" id="ARBA00022989"/>
    </source>
</evidence>
<feature type="transmembrane region" description="Helical" evidence="11">
    <location>
        <begin position="273"/>
        <end position="296"/>
    </location>
</feature>
<protein>
    <recommendedName>
        <fullName evidence="2">H(+)-exporting diphosphatase</fullName>
        <ecNumber evidence="2">7.1.3.1</ecNumber>
    </recommendedName>
</protein>
<evidence type="ECO:0000313" key="12">
    <source>
        <dbReference type="EMBL" id="KAA8499700.1"/>
    </source>
</evidence>
<feature type="region of interest" description="Disordered" evidence="10">
    <location>
        <begin position="64"/>
        <end position="90"/>
    </location>
</feature>
<evidence type="ECO:0000256" key="8">
    <source>
        <dbReference type="ARBA" id="ARBA00023065"/>
    </source>
</evidence>
<feature type="transmembrane region" description="Helical" evidence="11">
    <location>
        <begin position="190"/>
        <end position="213"/>
    </location>
</feature>
<dbReference type="PIRSF" id="PIRSF001265">
    <property type="entry name" value="H+-PPase"/>
    <property type="match status" value="1"/>
</dbReference>
<sequence length="851" mass="89739">MYPIDVPSHASSPLRLRFLAWWFWGERAVCATWHKSGVPQSDLKPACVCVWAARTADATLVREGDRQPRLRGTRSRSAADSWTQGDTPCRMGGADVTPPVEWQGAARDVWWQEGVIVLVLFGAAVGAIIFAGLLLVWIMRQDEGSSEMKKIANDIRTASRTFLFCQYGWIGSLLVITAVIIWYVTSSLVIAASFLFGGCCSGISGIIALWSSVQANVRVTASAAKNNYDYALKIAFRAGVVGSMLIISLCLLGLVFMYSVLRLTGASVHGAPYMMAGFAFGGSFVALFAQLAGGIFTKGADIGADLVGKGEASLSEDDPRNPAVMVDLVGDNVGDCAGRGADLFESVAAENIGAMILGAAVARQVPGSPSSGVSYVLFPLVLHAAGLMCTVIGMWLVRAKRIDGIVDKPKFGEATILTADPEQTHKHLEDPMVPLRNAMGASFAVALIALWVCCALLLRLDAYPRAWLCFAACGTLGLFISQLFVMYAIFYTDYLFAPTRQVAQASASGAAITIIRGVSLGAESSIPCLISIGGGLLLSYLIGSFSGVPRYGGLFGTAMATVGLLMPSSMQLALDIYGPISDNAGGIAEMSSCSADVRAITDRLDSVGNTTKANTKGYAVGSAGLAAFLLFQAFRDSVNQNTTQRAFSSVNLANPMLFVSAMFGVCLVYAFSAYALRATVAAAEAVVKEIRRQFVESPGILEGTVPPDYSQCVKILVFYAIARGMVVPGLIAVLSPIVNGLLFRYIGTQLDKPLLGVQAAGALLLSGTTSGIVLALLFNNAGGAWDNAKKYIESGRLAEGGKNSEAHKAAVVGDLVGDAFKDVAGPSLHIVVKTLSTVTLVFAPLFLCPNA</sequence>
<feature type="transmembrane region" description="Helical" evidence="11">
    <location>
        <begin position="524"/>
        <end position="542"/>
    </location>
</feature>
<evidence type="ECO:0000256" key="1">
    <source>
        <dbReference type="ARBA" id="ARBA00004127"/>
    </source>
</evidence>
<dbReference type="AlphaFoldDB" id="A0A5J4Z9A0"/>
<feature type="transmembrane region" description="Helical" evidence="11">
    <location>
        <begin position="115"/>
        <end position="140"/>
    </location>
</feature>
<dbReference type="GO" id="GO:0004427">
    <property type="term" value="F:inorganic diphosphate phosphatase activity"/>
    <property type="evidence" value="ECO:0007669"/>
    <property type="project" value="InterPro"/>
</dbReference>
<keyword evidence="5" id="KW-0460">Magnesium</keyword>